<keyword evidence="8 12" id="KW-0067">ATP-binding</keyword>
<dbReference type="RefSeq" id="WP_109015459.1">
    <property type="nucleotide sequence ID" value="NZ_BDOQ01000007.1"/>
</dbReference>
<dbReference type="GO" id="GO:0006227">
    <property type="term" value="P:dUDP biosynthetic process"/>
    <property type="evidence" value="ECO:0007669"/>
    <property type="project" value="TreeGrafter"/>
</dbReference>
<dbReference type="FunFam" id="3.40.50.300:FF:000225">
    <property type="entry name" value="Thymidylate kinase"/>
    <property type="match status" value="1"/>
</dbReference>
<evidence type="ECO:0000256" key="6">
    <source>
        <dbReference type="ARBA" id="ARBA00022741"/>
    </source>
</evidence>
<feature type="domain" description="Thymidylate kinase-like" evidence="13">
    <location>
        <begin position="7"/>
        <end position="192"/>
    </location>
</feature>
<dbReference type="GO" id="GO:0005829">
    <property type="term" value="C:cytosol"/>
    <property type="evidence" value="ECO:0007669"/>
    <property type="project" value="TreeGrafter"/>
</dbReference>
<sequence>MRKFISFEGIDGAGKSSHIPWMADLLRGAGKSVVVSREPGGTPLGERLRAMLLGEPMSIDTELLLMTAARAEHLAQVIQPALDRGDIVLCDRFHDSSYAFQGGGRGISLDRLESLDKWCGGARPDLTFLFDVPTAEAQRRMDGSRDQKDRFETEAEGFHAAVRRVYLERAAAEPGRVVVIDSTQAIDAIRAELSGHVQKLVLGE</sequence>
<dbReference type="PROSITE" id="PS01331">
    <property type="entry name" value="THYMIDYLATE_KINASE"/>
    <property type="match status" value="1"/>
</dbReference>
<dbReference type="AlphaFoldDB" id="A0A2R5FC89"/>
<gene>
    <name evidence="12 14" type="primary">tmk</name>
    <name evidence="14" type="ORF">NMK_1819</name>
</gene>
<evidence type="ECO:0000259" key="13">
    <source>
        <dbReference type="Pfam" id="PF02223"/>
    </source>
</evidence>
<reference evidence="14 15" key="1">
    <citation type="journal article" date="2018" name="Environ. Microbiol.">
        <title>Isolation and genomic characterization of Novimethylophilus kurashikiensis gen. nov. sp. nov., a new lanthanide-dependent methylotrophic species of Methylophilaceae.</title>
        <authorList>
            <person name="Lv H."/>
            <person name="Sahin N."/>
            <person name="Tani A."/>
        </authorList>
    </citation>
    <scope>NUCLEOTIDE SEQUENCE [LARGE SCALE GENOMIC DNA]</scope>
    <source>
        <strain evidence="14 15">La2-4</strain>
    </source>
</reference>
<dbReference type="PANTHER" id="PTHR10344">
    <property type="entry name" value="THYMIDYLATE KINASE"/>
    <property type="match status" value="1"/>
</dbReference>
<name>A0A2R5FC89_9PROT</name>
<dbReference type="HAMAP" id="MF_00165">
    <property type="entry name" value="Thymidylate_kinase"/>
    <property type="match status" value="1"/>
</dbReference>
<evidence type="ECO:0000313" key="14">
    <source>
        <dbReference type="EMBL" id="GBG14254.1"/>
    </source>
</evidence>
<evidence type="ECO:0000256" key="10">
    <source>
        <dbReference type="ARBA" id="ARBA00048743"/>
    </source>
</evidence>
<dbReference type="InterPro" id="IPR018095">
    <property type="entry name" value="Thymidylate_kin_CS"/>
</dbReference>
<evidence type="ECO:0000256" key="5">
    <source>
        <dbReference type="ARBA" id="ARBA00022727"/>
    </source>
</evidence>
<dbReference type="EC" id="2.7.4.9" evidence="2 12"/>
<comment type="catalytic activity">
    <reaction evidence="10 12">
        <text>dTMP + ATP = dTDP + ADP</text>
        <dbReference type="Rhea" id="RHEA:13517"/>
        <dbReference type="ChEBI" id="CHEBI:30616"/>
        <dbReference type="ChEBI" id="CHEBI:58369"/>
        <dbReference type="ChEBI" id="CHEBI:63528"/>
        <dbReference type="ChEBI" id="CHEBI:456216"/>
        <dbReference type="EC" id="2.7.4.9"/>
    </reaction>
</comment>
<evidence type="ECO:0000256" key="2">
    <source>
        <dbReference type="ARBA" id="ARBA00012980"/>
    </source>
</evidence>
<keyword evidence="4 12" id="KW-0808">Transferase</keyword>
<evidence type="ECO:0000256" key="8">
    <source>
        <dbReference type="ARBA" id="ARBA00022840"/>
    </source>
</evidence>
<evidence type="ECO:0000256" key="11">
    <source>
        <dbReference type="ARBA" id="ARBA00057735"/>
    </source>
</evidence>
<dbReference type="GO" id="GO:0006235">
    <property type="term" value="P:dTTP biosynthetic process"/>
    <property type="evidence" value="ECO:0007669"/>
    <property type="project" value="UniProtKB-UniRule"/>
</dbReference>
<dbReference type="PANTHER" id="PTHR10344:SF4">
    <property type="entry name" value="UMP-CMP KINASE 2, MITOCHONDRIAL"/>
    <property type="match status" value="1"/>
</dbReference>
<dbReference type="CDD" id="cd01672">
    <property type="entry name" value="TMPK"/>
    <property type="match status" value="1"/>
</dbReference>
<dbReference type="Gene3D" id="3.40.50.300">
    <property type="entry name" value="P-loop containing nucleotide triphosphate hydrolases"/>
    <property type="match status" value="1"/>
</dbReference>
<evidence type="ECO:0000256" key="12">
    <source>
        <dbReference type="HAMAP-Rule" id="MF_00165"/>
    </source>
</evidence>
<evidence type="ECO:0000256" key="7">
    <source>
        <dbReference type="ARBA" id="ARBA00022777"/>
    </source>
</evidence>
<keyword evidence="7 12" id="KW-0418">Kinase</keyword>
<evidence type="ECO:0000313" key="15">
    <source>
        <dbReference type="Proteomes" id="UP000245081"/>
    </source>
</evidence>
<dbReference type="SUPFAM" id="SSF52540">
    <property type="entry name" value="P-loop containing nucleoside triphosphate hydrolases"/>
    <property type="match status" value="1"/>
</dbReference>
<dbReference type="InterPro" id="IPR039430">
    <property type="entry name" value="Thymidylate_kin-like_dom"/>
</dbReference>
<accession>A0A2R5FC89</accession>
<protein>
    <recommendedName>
        <fullName evidence="3 12">Thymidylate kinase</fullName>
        <ecNumber evidence="2 12">2.7.4.9</ecNumber>
    </recommendedName>
    <alternativeName>
        <fullName evidence="9 12">dTMP kinase</fullName>
    </alternativeName>
</protein>
<proteinExistence type="inferred from homology"/>
<keyword evidence="5 12" id="KW-0545">Nucleotide biosynthesis</keyword>
<comment type="similarity">
    <text evidence="1 12">Belongs to the thymidylate kinase family.</text>
</comment>
<dbReference type="InterPro" id="IPR018094">
    <property type="entry name" value="Thymidylate_kinase"/>
</dbReference>
<dbReference type="NCBIfam" id="TIGR00041">
    <property type="entry name" value="DTMP_kinase"/>
    <property type="match status" value="1"/>
</dbReference>
<evidence type="ECO:0000256" key="3">
    <source>
        <dbReference type="ARBA" id="ARBA00017144"/>
    </source>
</evidence>
<dbReference type="GO" id="GO:0005524">
    <property type="term" value="F:ATP binding"/>
    <property type="evidence" value="ECO:0007669"/>
    <property type="project" value="UniProtKB-UniRule"/>
</dbReference>
<evidence type="ECO:0000256" key="9">
    <source>
        <dbReference type="ARBA" id="ARBA00029962"/>
    </source>
</evidence>
<dbReference type="GO" id="GO:0004798">
    <property type="term" value="F:dTMP kinase activity"/>
    <property type="evidence" value="ECO:0007669"/>
    <property type="project" value="UniProtKB-UniRule"/>
</dbReference>
<evidence type="ECO:0000256" key="1">
    <source>
        <dbReference type="ARBA" id="ARBA00009776"/>
    </source>
</evidence>
<dbReference type="Proteomes" id="UP000245081">
    <property type="component" value="Unassembled WGS sequence"/>
</dbReference>
<organism evidence="14 15">
    <name type="scientific">Novimethylophilus kurashikiensis</name>
    <dbReference type="NCBI Taxonomy" id="1825523"/>
    <lineage>
        <taxon>Bacteria</taxon>
        <taxon>Pseudomonadati</taxon>
        <taxon>Pseudomonadota</taxon>
        <taxon>Betaproteobacteria</taxon>
        <taxon>Nitrosomonadales</taxon>
        <taxon>Methylophilaceae</taxon>
        <taxon>Novimethylophilus</taxon>
    </lineage>
</organism>
<dbReference type="InterPro" id="IPR027417">
    <property type="entry name" value="P-loop_NTPase"/>
</dbReference>
<dbReference type="Pfam" id="PF02223">
    <property type="entry name" value="Thymidylate_kin"/>
    <property type="match status" value="1"/>
</dbReference>
<evidence type="ECO:0000256" key="4">
    <source>
        <dbReference type="ARBA" id="ARBA00022679"/>
    </source>
</evidence>
<keyword evidence="15" id="KW-1185">Reference proteome</keyword>
<comment type="caution">
    <text evidence="14">The sequence shown here is derived from an EMBL/GenBank/DDBJ whole genome shotgun (WGS) entry which is preliminary data.</text>
</comment>
<feature type="binding site" evidence="12">
    <location>
        <begin position="9"/>
        <end position="16"/>
    </location>
    <ligand>
        <name>ATP</name>
        <dbReference type="ChEBI" id="CHEBI:30616"/>
    </ligand>
</feature>
<dbReference type="GO" id="GO:0006233">
    <property type="term" value="P:dTDP biosynthetic process"/>
    <property type="evidence" value="ECO:0007669"/>
    <property type="project" value="InterPro"/>
</dbReference>
<dbReference type="OrthoDB" id="9774907at2"/>
<keyword evidence="6 12" id="KW-0547">Nucleotide-binding</keyword>
<dbReference type="EMBL" id="BDOQ01000007">
    <property type="protein sequence ID" value="GBG14254.1"/>
    <property type="molecule type" value="Genomic_DNA"/>
</dbReference>
<comment type="function">
    <text evidence="11 12">Phosphorylation of dTMP to form dTDP in both de novo and salvage pathways of dTTP synthesis.</text>
</comment>